<keyword evidence="1 2" id="KW-0175">Coiled coil</keyword>
<feature type="compositionally biased region" description="Low complexity" evidence="3">
    <location>
        <begin position="410"/>
        <end position="429"/>
    </location>
</feature>
<dbReference type="OrthoDB" id="2156052at2759"/>
<dbReference type="EMBL" id="GG704913">
    <property type="protein sequence ID" value="EAS29924.3"/>
    <property type="molecule type" value="Genomic_DNA"/>
</dbReference>
<proteinExistence type="predicted"/>
<feature type="compositionally biased region" description="Basic and acidic residues" evidence="3">
    <location>
        <begin position="494"/>
        <end position="505"/>
    </location>
</feature>
<evidence type="ECO:0000256" key="3">
    <source>
        <dbReference type="SAM" id="MobiDB-lite"/>
    </source>
</evidence>
<organism evidence="4 5">
    <name type="scientific">Coccidioides immitis (strain RS)</name>
    <name type="common">Valley fever fungus</name>
    <dbReference type="NCBI Taxonomy" id="246410"/>
    <lineage>
        <taxon>Eukaryota</taxon>
        <taxon>Fungi</taxon>
        <taxon>Dikarya</taxon>
        <taxon>Ascomycota</taxon>
        <taxon>Pezizomycotina</taxon>
        <taxon>Eurotiomycetes</taxon>
        <taxon>Eurotiomycetidae</taxon>
        <taxon>Onygenales</taxon>
        <taxon>Onygenaceae</taxon>
        <taxon>Coccidioides</taxon>
    </lineage>
</organism>
<protein>
    <recommendedName>
        <fullName evidence="6">Protein kinase domain-containing protein</fullName>
    </recommendedName>
</protein>
<dbReference type="GeneID" id="4560194"/>
<evidence type="ECO:0000256" key="1">
    <source>
        <dbReference type="ARBA" id="ARBA00023054"/>
    </source>
</evidence>
<dbReference type="PROSITE" id="PS00326">
    <property type="entry name" value="TROPOMYOSIN"/>
    <property type="match status" value="1"/>
</dbReference>
<feature type="coiled-coil region" evidence="2">
    <location>
        <begin position="4"/>
        <end position="62"/>
    </location>
</feature>
<gene>
    <name evidence="4" type="ORF">CIMG_08670</name>
</gene>
<reference evidence="5" key="1">
    <citation type="journal article" date="2009" name="Genome Res.">
        <title>Comparative genomic analyses of the human fungal pathogens Coccidioides and their relatives.</title>
        <authorList>
            <person name="Sharpton T.J."/>
            <person name="Stajich J.E."/>
            <person name="Rounsley S.D."/>
            <person name="Gardner M.J."/>
            <person name="Wortman J.R."/>
            <person name="Jordar V.S."/>
            <person name="Maiti R."/>
            <person name="Kodira C.D."/>
            <person name="Neafsey D.E."/>
            <person name="Zeng Q."/>
            <person name="Hung C.-Y."/>
            <person name="McMahan C."/>
            <person name="Muszewska A."/>
            <person name="Grynberg M."/>
            <person name="Mandel M.A."/>
            <person name="Kellner E.M."/>
            <person name="Barker B.M."/>
            <person name="Galgiani J.N."/>
            <person name="Orbach M.J."/>
            <person name="Kirkland T.N."/>
            <person name="Cole G.T."/>
            <person name="Henn M.R."/>
            <person name="Birren B.W."/>
            <person name="Taylor J.W."/>
        </authorList>
    </citation>
    <scope>NUCLEOTIDE SEQUENCE [LARGE SCALE GENOMIC DNA]</scope>
    <source>
        <strain evidence="5">RS</strain>
    </source>
</reference>
<dbReference type="RefSeq" id="XP_001241507.1">
    <property type="nucleotide sequence ID" value="XM_001241506.1"/>
</dbReference>
<dbReference type="VEuPathDB" id="FungiDB:CIMG_08670"/>
<evidence type="ECO:0008006" key="6">
    <source>
        <dbReference type="Google" id="ProtNLM"/>
    </source>
</evidence>
<sequence>MDINTRIEELQRQLKEAEERAEQAERIAEDAKGIAEDAKARAEEAEHLRENEQRLRQALENRINLTTFETFLRSCHEYITVPLNIQPKKSKTTKGSITTPTGRYCPTTLCRWTDFPRLRNELFNRVFSLFHPTEAPPLEVFPSTEVVRGVGNLVSRRQLGSELDLLSYERFAVEEHVISIMQELLKLDTGTHLPLLGSGISFENHANTLSDELELTPQKHQGWRPRSDQLCVFRKDDEVETLLFIIEYKAGHKLLPANLRAGLQPSNFWEDVVQAHLIPTDQEEKLIYNAKQITGAAITQAFDYMIKEGVEYGYLTTGEVFIFLHIKEDDPTTLYYHLSEPVRDIEAQDGNPFPSPNTAVSSVLSLCLLALGSQKRDQEWRSHAFSILHTWAIDVEYILAKMPAEERSRTPSGSSFVPSSPLSSPIQQEQSRRSRRLQGRCADSDDTAEDSPSDSSEGDDPSNRNAMSKWGSKRFAVVISPPRPPAAKRQQQSQEERRRNREPERQYCTQRCLAGLANRAALDQACPNITLHRTMSQDDNHPIFTARVAALLEAQLNNDRDNGCRPLKFFGAYGILFKMTLAKYGYTFVGKGTIEGLIHHLQHEAKVYEYLSKLQGSLIPVCLGSVNLKEPFITDGLDRIVHYLLLSWAGDSLDYSQHCDFHQEARRLQKELGRYGVVHGDVRPANVTWNSELSRPMLIDFDKARLVRKRPLTGSGPKATHSHAIKRKRRSLFQVDV</sequence>
<accession>J3K5Z8</accession>
<dbReference type="SUPFAM" id="SSF56112">
    <property type="entry name" value="Protein kinase-like (PK-like)"/>
    <property type="match status" value="1"/>
</dbReference>
<name>J3K5Z8_COCIM</name>
<dbReference type="InParanoid" id="J3K5Z8"/>
<dbReference type="Proteomes" id="UP000001261">
    <property type="component" value="Unassembled WGS sequence"/>
</dbReference>
<dbReference type="OMA" id="SCHEYIT"/>
<evidence type="ECO:0000313" key="4">
    <source>
        <dbReference type="EMBL" id="EAS29924.3"/>
    </source>
</evidence>
<reference evidence="5" key="2">
    <citation type="journal article" date="2010" name="Genome Res.">
        <title>Population genomic sequencing of Coccidioides fungi reveals recent hybridization and transposon control.</title>
        <authorList>
            <person name="Neafsey D.E."/>
            <person name="Barker B.M."/>
            <person name="Sharpton T.J."/>
            <person name="Stajich J.E."/>
            <person name="Park D.J."/>
            <person name="Whiston E."/>
            <person name="Hung C.-Y."/>
            <person name="McMahan C."/>
            <person name="White J."/>
            <person name="Sykes S."/>
            <person name="Heiman D."/>
            <person name="Young S."/>
            <person name="Zeng Q."/>
            <person name="Abouelleil A."/>
            <person name="Aftuck L."/>
            <person name="Bessette D."/>
            <person name="Brown A."/>
            <person name="FitzGerald M."/>
            <person name="Lui A."/>
            <person name="Macdonald J.P."/>
            <person name="Priest M."/>
            <person name="Orbach M.J."/>
            <person name="Galgiani J.N."/>
            <person name="Kirkland T.N."/>
            <person name="Cole G.T."/>
            <person name="Birren B.W."/>
            <person name="Henn M.R."/>
            <person name="Taylor J.W."/>
            <person name="Rounsley S.D."/>
        </authorList>
    </citation>
    <scope>GENOME REANNOTATION</scope>
    <source>
        <strain evidence="5">RS</strain>
    </source>
</reference>
<dbReference type="InterPro" id="IPR000533">
    <property type="entry name" value="Tropomyosin"/>
</dbReference>
<dbReference type="AlphaFoldDB" id="J3K5Z8"/>
<feature type="compositionally biased region" description="Acidic residues" evidence="3">
    <location>
        <begin position="444"/>
        <end position="460"/>
    </location>
</feature>
<feature type="region of interest" description="Disordered" evidence="3">
    <location>
        <begin position="407"/>
        <end position="505"/>
    </location>
</feature>
<dbReference type="KEGG" id="cim:CIMG_08670"/>
<keyword evidence="5" id="KW-1185">Reference proteome</keyword>
<evidence type="ECO:0000256" key="2">
    <source>
        <dbReference type="SAM" id="Coils"/>
    </source>
</evidence>
<evidence type="ECO:0000313" key="5">
    <source>
        <dbReference type="Proteomes" id="UP000001261"/>
    </source>
</evidence>
<dbReference type="InterPro" id="IPR011009">
    <property type="entry name" value="Kinase-like_dom_sf"/>
</dbReference>